<keyword evidence="1" id="KW-0812">Transmembrane</keyword>
<feature type="transmembrane region" description="Helical" evidence="1">
    <location>
        <begin position="119"/>
        <end position="145"/>
    </location>
</feature>
<dbReference type="AlphaFoldDB" id="A0A0N5AND6"/>
<feature type="transmembrane region" description="Helical" evidence="1">
    <location>
        <begin position="310"/>
        <end position="329"/>
    </location>
</feature>
<proteinExistence type="predicted"/>
<dbReference type="Gene3D" id="1.20.1250.20">
    <property type="entry name" value="MFS general substrate transporter like domains"/>
    <property type="match status" value="1"/>
</dbReference>
<keyword evidence="2" id="KW-1185">Reference proteome</keyword>
<keyword evidence="1" id="KW-1133">Transmembrane helix</keyword>
<feature type="transmembrane region" description="Helical" evidence="1">
    <location>
        <begin position="27"/>
        <end position="47"/>
    </location>
</feature>
<dbReference type="WBParaSite" id="SMUV_0000612001-mRNA-1">
    <property type="protein sequence ID" value="SMUV_0000612001-mRNA-1"/>
    <property type="gene ID" value="SMUV_0000612001"/>
</dbReference>
<feature type="transmembrane region" description="Helical" evidence="1">
    <location>
        <begin position="341"/>
        <end position="364"/>
    </location>
</feature>
<organism evidence="2 3">
    <name type="scientific">Syphacia muris</name>
    <dbReference type="NCBI Taxonomy" id="451379"/>
    <lineage>
        <taxon>Eukaryota</taxon>
        <taxon>Metazoa</taxon>
        <taxon>Ecdysozoa</taxon>
        <taxon>Nematoda</taxon>
        <taxon>Chromadorea</taxon>
        <taxon>Rhabditida</taxon>
        <taxon>Spirurina</taxon>
        <taxon>Oxyuridomorpha</taxon>
        <taxon>Oxyuroidea</taxon>
        <taxon>Oxyuridae</taxon>
        <taxon>Syphacia</taxon>
    </lineage>
</organism>
<dbReference type="Proteomes" id="UP000046393">
    <property type="component" value="Unplaced"/>
</dbReference>
<reference evidence="3" key="1">
    <citation type="submission" date="2016-04" db="UniProtKB">
        <authorList>
            <consortium name="WormBaseParasite"/>
        </authorList>
    </citation>
    <scope>IDENTIFICATION</scope>
</reference>
<feature type="transmembrane region" description="Helical" evidence="1">
    <location>
        <begin position="151"/>
        <end position="175"/>
    </location>
</feature>
<dbReference type="SUPFAM" id="SSF103473">
    <property type="entry name" value="MFS general substrate transporter"/>
    <property type="match status" value="1"/>
</dbReference>
<accession>A0A0N5AND6</accession>
<dbReference type="PANTHER" id="PTHR11360">
    <property type="entry name" value="MONOCARBOXYLATE TRANSPORTER"/>
    <property type="match status" value="1"/>
</dbReference>
<name>A0A0N5AND6_9BILA</name>
<sequence>LKFKLAENLKDDAVDVGALVPVPPDGGYGWVIVFAAFLCNFLVDGIANAFGQFTKLYVETFQSDTATVAFVGSCLIGAYLLVGPVVSALTNKFGARIVVIVGSIISGIAFLLSILSPNIYVMIGLYGIGFGFVYLPAICVVCYYFEKKRSLATGIAVAGSGAGTIVMPPLCFELLKNFGYKITLAVLAGFAFTGIGMGILYRPLMAPGSDENKDVDKEMVSGIHERVHIRINLLSIIEKNLFKLLNCIFRLCSCFPSFQMLDFELLKNSAMILLSFSNLFGMLGFYVPFMFVFEMAKTKGIPEEQLVQNLILLVILLFFEGRIAFGWLADRKWLSALALNNISLLSCGVLTLISAYICLTSIVLTDLLGLDRLTNAFGILVVSRSIACFIGTPVAGKLFHWLF</sequence>
<dbReference type="STRING" id="451379.A0A0N5AND6"/>
<feature type="transmembrane region" description="Helical" evidence="1">
    <location>
        <begin position="182"/>
        <end position="201"/>
    </location>
</feature>
<evidence type="ECO:0000313" key="3">
    <source>
        <dbReference type="WBParaSite" id="SMUV_0000612001-mRNA-1"/>
    </source>
</evidence>
<dbReference type="InterPro" id="IPR011701">
    <property type="entry name" value="MFS"/>
</dbReference>
<dbReference type="InterPro" id="IPR050327">
    <property type="entry name" value="Proton-linked_MCT"/>
</dbReference>
<feature type="transmembrane region" description="Helical" evidence="1">
    <location>
        <begin position="68"/>
        <end position="87"/>
    </location>
</feature>
<dbReference type="PANTHER" id="PTHR11360:SF286">
    <property type="entry name" value="GH22266P"/>
    <property type="match status" value="1"/>
</dbReference>
<feature type="transmembrane region" description="Helical" evidence="1">
    <location>
        <begin position="270"/>
        <end position="289"/>
    </location>
</feature>
<evidence type="ECO:0000256" key="1">
    <source>
        <dbReference type="SAM" id="Phobius"/>
    </source>
</evidence>
<dbReference type="GO" id="GO:0008028">
    <property type="term" value="F:monocarboxylic acid transmembrane transporter activity"/>
    <property type="evidence" value="ECO:0007669"/>
    <property type="project" value="TreeGrafter"/>
</dbReference>
<protein>
    <submittedName>
        <fullName evidence="3">MFS domain-containing protein</fullName>
    </submittedName>
</protein>
<dbReference type="InterPro" id="IPR036259">
    <property type="entry name" value="MFS_trans_sf"/>
</dbReference>
<feature type="transmembrane region" description="Helical" evidence="1">
    <location>
        <begin position="93"/>
        <end position="112"/>
    </location>
</feature>
<feature type="transmembrane region" description="Helical" evidence="1">
    <location>
        <begin position="376"/>
        <end position="396"/>
    </location>
</feature>
<keyword evidence="1" id="KW-0472">Membrane</keyword>
<evidence type="ECO:0000313" key="2">
    <source>
        <dbReference type="Proteomes" id="UP000046393"/>
    </source>
</evidence>
<dbReference type="Pfam" id="PF07690">
    <property type="entry name" value="MFS_1"/>
    <property type="match status" value="1"/>
</dbReference>